<dbReference type="PANTHER" id="PTHR32089:SF112">
    <property type="entry name" value="LYSOZYME-LIKE PROTEIN-RELATED"/>
    <property type="match status" value="1"/>
</dbReference>
<keyword evidence="5" id="KW-1133">Transmembrane helix</keyword>
<feature type="transmembrane region" description="Helical" evidence="5">
    <location>
        <begin position="423"/>
        <end position="442"/>
    </location>
</feature>
<dbReference type="OrthoDB" id="8456673at2"/>
<feature type="domain" description="HAMP" evidence="7">
    <location>
        <begin position="348"/>
        <end position="401"/>
    </location>
</feature>
<dbReference type="InterPro" id="IPR003660">
    <property type="entry name" value="HAMP_dom"/>
</dbReference>
<comment type="similarity">
    <text evidence="2">Belongs to the methyl-accepting chemotaxis (MCP) protein family.</text>
</comment>
<dbReference type="RefSeq" id="WP_109868550.1">
    <property type="nucleotide sequence ID" value="NZ_QGNA01000001.1"/>
</dbReference>
<dbReference type="SMART" id="SM00283">
    <property type="entry name" value="MA"/>
    <property type="match status" value="1"/>
</dbReference>
<evidence type="ECO:0000259" key="7">
    <source>
        <dbReference type="PROSITE" id="PS50885"/>
    </source>
</evidence>
<dbReference type="PROSITE" id="PS50111">
    <property type="entry name" value="CHEMOTAXIS_TRANSDUC_2"/>
    <property type="match status" value="1"/>
</dbReference>
<dbReference type="SUPFAM" id="SSF141371">
    <property type="entry name" value="PilZ domain-like"/>
    <property type="match status" value="1"/>
</dbReference>
<evidence type="ECO:0000256" key="1">
    <source>
        <dbReference type="ARBA" id="ARBA00023224"/>
    </source>
</evidence>
<dbReference type="GO" id="GO:0016020">
    <property type="term" value="C:membrane"/>
    <property type="evidence" value="ECO:0007669"/>
    <property type="project" value="InterPro"/>
</dbReference>
<dbReference type="InterPro" id="IPR004089">
    <property type="entry name" value="MCPsignal_dom"/>
</dbReference>
<dbReference type="PROSITE" id="PS50885">
    <property type="entry name" value="HAMP"/>
    <property type="match status" value="1"/>
</dbReference>
<dbReference type="Gene3D" id="2.40.10.220">
    <property type="entry name" value="predicted glycosyltransferase like domains"/>
    <property type="match status" value="1"/>
</dbReference>
<dbReference type="InterPro" id="IPR009875">
    <property type="entry name" value="PilZ_domain"/>
</dbReference>
<evidence type="ECO:0000313" key="8">
    <source>
        <dbReference type="EMBL" id="PWS37928.1"/>
    </source>
</evidence>
<dbReference type="Pfam" id="PF00015">
    <property type="entry name" value="MCPsignal"/>
    <property type="match status" value="1"/>
</dbReference>
<accession>A0A317FJY8</accession>
<feature type="domain" description="Methyl-accepting transducer" evidence="6">
    <location>
        <begin position="416"/>
        <end position="677"/>
    </location>
</feature>
<organism evidence="8 9">
    <name type="scientific">Falsiroseomonas bella</name>
    <dbReference type="NCBI Taxonomy" id="2184016"/>
    <lineage>
        <taxon>Bacteria</taxon>
        <taxon>Pseudomonadati</taxon>
        <taxon>Pseudomonadota</taxon>
        <taxon>Alphaproteobacteria</taxon>
        <taxon>Acetobacterales</taxon>
        <taxon>Roseomonadaceae</taxon>
        <taxon>Falsiroseomonas</taxon>
    </lineage>
</organism>
<evidence type="ECO:0000256" key="2">
    <source>
        <dbReference type="ARBA" id="ARBA00029447"/>
    </source>
</evidence>
<keyword evidence="5" id="KW-0472">Membrane</keyword>
<sequence length="795" mass="81955">MPRKVSIGRIATTLAAVLAASTLALAAILLPERWRNWQAAERQRTLTAAVATLGKALVELSLERSLVQVTLQLPDPLSAQHRAMIERQRSVAAAGFAEALEGLRSVGTPEAAALADDTEGRLAGLDALRRPADANLARPLAQRDPAILLGWSTGVPALIYAIENRRLTARSTNEPVPGGVLVRDQLQHLAWAVREYGGRDRTLIAVALARGEPISAAVAQQMAAFDATAARRLDALEAIAAHPALSPRLQQALRELLAEYRGGYAALRRSILEAAAAGRPYPIAFDAYFAESSRVLDLATALSVAAGDANKSYWTDISGQVARQTALVLVLTLLAIAAASALVWFVRRRVTTPAAGLAALVERIAEGDLQAQADLGHPPQEIARVAGAVETLRTRLAQARAEEVRASADRDAKLRRQQATERFAADFSAVIGGVLGGLGASATRMRDNAGTMANLAASTRNEAAAVRAASEAGATGLREAGEAAGSLRENAIAVTGAVHQAGTQVAAAVAQAADSERLVNSLSSAAAEIGAVMETIRSIAAQTNLLALNATIEAARAGEAGKGFAVVAGEVKALAAQTARATEEVASRIAAVQASTGEAAGSIARIAEAVGEVRGAAATIADAIEAQAGAIGAIAGRVEAAARGNDEVLQRMRALTEAAEAGGGAAQGVLAASEEVGGRAEALRGEVDGFLASLERAGDRRQYDRYRLDLPCRLEWAGGSSTARLDNLSRGGAGVRGELGLPAGTEIRIAIAGGAFLPARVARHEDGVTGLLFVAGTGVTAELDRLLAAEEAMAA</sequence>
<gene>
    <name evidence="8" type="ORF">DFH01_01015</name>
</gene>
<dbReference type="GO" id="GO:0007165">
    <property type="term" value="P:signal transduction"/>
    <property type="evidence" value="ECO:0007669"/>
    <property type="project" value="UniProtKB-KW"/>
</dbReference>
<evidence type="ECO:0008006" key="10">
    <source>
        <dbReference type="Google" id="ProtNLM"/>
    </source>
</evidence>
<dbReference type="PANTHER" id="PTHR32089">
    <property type="entry name" value="METHYL-ACCEPTING CHEMOTAXIS PROTEIN MCPB"/>
    <property type="match status" value="1"/>
</dbReference>
<evidence type="ECO:0000256" key="3">
    <source>
        <dbReference type="PROSITE-ProRule" id="PRU00284"/>
    </source>
</evidence>
<dbReference type="Gene3D" id="6.10.340.10">
    <property type="match status" value="1"/>
</dbReference>
<dbReference type="EMBL" id="QGNA01000001">
    <property type="protein sequence ID" value="PWS37928.1"/>
    <property type="molecule type" value="Genomic_DNA"/>
</dbReference>
<dbReference type="Proteomes" id="UP000245765">
    <property type="component" value="Unassembled WGS sequence"/>
</dbReference>
<proteinExistence type="inferred from homology"/>
<evidence type="ECO:0000256" key="4">
    <source>
        <dbReference type="SAM" id="Coils"/>
    </source>
</evidence>
<evidence type="ECO:0000313" key="9">
    <source>
        <dbReference type="Proteomes" id="UP000245765"/>
    </source>
</evidence>
<dbReference type="GO" id="GO:0035438">
    <property type="term" value="F:cyclic-di-GMP binding"/>
    <property type="evidence" value="ECO:0007669"/>
    <property type="project" value="InterPro"/>
</dbReference>
<evidence type="ECO:0000259" key="6">
    <source>
        <dbReference type="PROSITE" id="PS50111"/>
    </source>
</evidence>
<keyword evidence="1 3" id="KW-0807">Transducer</keyword>
<dbReference type="SMART" id="SM00304">
    <property type="entry name" value="HAMP"/>
    <property type="match status" value="1"/>
</dbReference>
<evidence type="ECO:0000256" key="5">
    <source>
        <dbReference type="SAM" id="Phobius"/>
    </source>
</evidence>
<protein>
    <recommendedName>
        <fullName evidence="10">Methyl-accepting chemotaxis protein</fullName>
    </recommendedName>
</protein>
<feature type="coiled-coil region" evidence="4">
    <location>
        <begin position="382"/>
        <end position="409"/>
    </location>
</feature>
<keyword evidence="9" id="KW-1185">Reference proteome</keyword>
<feature type="transmembrane region" description="Helical" evidence="5">
    <location>
        <begin position="326"/>
        <end position="346"/>
    </location>
</feature>
<dbReference type="SUPFAM" id="SSF58104">
    <property type="entry name" value="Methyl-accepting chemotaxis protein (MCP) signaling domain"/>
    <property type="match status" value="1"/>
</dbReference>
<keyword evidence="4" id="KW-0175">Coiled coil</keyword>
<dbReference type="Pfam" id="PF07238">
    <property type="entry name" value="PilZ"/>
    <property type="match status" value="1"/>
</dbReference>
<dbReference type="Pfam" id="PF00672">
    <property type="entry name" value="HAMP"/>
    <property type="match status" value="1"/>
</dbReference>
<name>A0A317FJY8_9PROT</name>
<dbReference type="AlphaFoldDB" id="A0A317FJY8"/>
<comment type="caution">
    <text evidence="8">The sequence shown here is derived from an EMBL/GenBank/DDBJ whole genome shotgun (WGS) entry which is preliminary data.</text>
</comment>
<dbReference type="Gene3D" id="1.10.287.950">
    <property type="entry name" value="Methyl-accepting chemotaxis protein"/>
    <property type="match status" value="1"/>
</dbReference>
<keyword evidence="5" id="KW-0812">Transmembrane</keyword>
<reference evidence="9" key="1">
    <citation type="submission" date="2018-05" db="EMBL/GenBank/DDBJ databases">
        <authorList>
            <person name="Du Z."/>
            <person name="Wang X."/>
        </authorList>
    </citation>
    <scope>NUCLEOTIDE SEQUENCE [LARGE SCALE GENOMIC DNA]</scope>
    <source>
        <strain evidence="9">CQN31</strain>
    </source>
</reference>